<dbReference type="Gene3D" id="2.102.10.10">
    <property type="entry name" value="Rieske [2Fe-2S] iron-sulphur domain"/>
    <property type="match status" value="1"/>
</dbReference>
<sequence length="318" mass="33350">MSGHSDDSETKTGDDRGTDSDGPIDPALVPRAEDAHLIIGGRVTVPVLAFAVAILASIALAWVYAIGGQPQAEGIFLALALAGIGIGLVSWAHRFLPAEEVEEHRAPLASPAAELEALEDDLDLADEEVGRRKILVRMLGGVAAAFGVAVLFPLRSLGPRPGQGLTTTPMGKGVRLVTPEGSPVKPGDIATSGVLTVMPEGHLDDANSPTLLIRLTAQQFGPQTSREGYGLGTLVAFSKICTHAGCPVGLYESNQGLLFCPCHQSTFDVTKGCKVIFGPAPRDLPQLPIGMDDDGYLVAEGDFERPVGPGFWTQDRDS</sequence>
<keyword evidence="10" id="KW-0479">Metal-binding</keyword>
<dbReference type="GO" id="GO:0004497">
    <property type="term" value="F:monooxygenase activity"/>
    <property type="evidence" value="ECO:0007669"/>
    <property type="project" value="UniProtKB-ARBA"/>
</dbReference>
<dbReference type="STRING" id="1229780.BN381_170002"/>
<comment type="caution">
    <text evidence="23">The sequence shown here is derived from an EMBL/GenBank/DDBJ whole genome shotgun (WGS) entry which is preliminary data.</text>
</comment>
<evidence type="ECO:0000256" key="12">
    <source>
        <dbReference type="ARBA" id="ARBA00023002"/>
    </source>
</evidence>
<dbReference type="OrthoDB" id="9802613at2"/>
<evidence type="ECO:0000256" key="8">
    <source>
        <dbReference type="ARBA" id="ARBA00022692"/>
    </source>
</evidence>
<evidence type="ECO:0000259" key="22">
    <source>
        <dbReference type="PROSITE" id="PS51296"/>
    </source>
</evidence>
<comment type="function">
    <text evidence="1">Iron-sulfur subunit of the cytochrome bc1 complex, an essential component of the respiratory electron transport chain required for ATP synthesis. The bc1 complex catalyzes the oxidation of menaquinol and the reduction of cytochrome c in the respiratory chain. The bc1 complex operates through a Q-cycle mechanism that couples electron transfer to generation of the proton gradient that drives ATP synthesis.</text>
</comment>
<dbReference type="InterPro" id="IPR014349">
    <property type="entry name" value="Rieske_Fe-S_prot"/>
</dbReference>
<dbReference type="InterPro" id="IPR045603">
    <property type="entry name" value="QcrA_N"/>
</dbReference>
<dbReference type="PANTHER" id="PTHR10134">
    <property type="entry name" value="CYTOCHROME B-C1 COMPLEX SUBUNIT RIESKE, MITOCHONDRIAL"/>
    <property type="match status" value="1"/>
</dbReference>
<accession>R4Z1C4</accession>
<feature type="transmembrane region" description="Helical" evidence="21">
    <location>
        <begin position="134"/>
        <end position="154"/>
    </location>
</feature>
<evidence type="ECO:0000256" key="6">
    <source>
        <dbReference type="ARBA" id="ARBA00022475"/>
    </source>
</evidence>
<feature type="domain" description="Rieske" evidence="22">
    <location>
        <begin position="232"/>
        <end position="298"/>
    </location>
</feature>
<evidence type="ECO:0000256" key="5">
    <source>
        <dbReference type="ARBA" id="ARBA00022448"/>
    </source>
</evidence>
<dbReference type="PROSITE" id="PS51296">
    <property type="entry name" value="RIESKE"/>
    <property type="match status" value="1"/>
</dbReference>
<keyword evidence="13" id="KW-0408">Iron</keyword>
<evidence type="ECO:0000256" key="20">
    <source>
        <dbReference type="SAM" id="MobiDB-lite"/>
    </source>
</evidence>
<feature type="transmembrane region" description="Helical" evidence="21">
    <location>
        <begin position="47"/>
        <end position="67"/>
    </location>
</feature>
<dbReference type="GO" id="GO:0046872">
    <property type="term" value="F:metal ion binding"/>
    <property type="evidence" value="ECO:0007669"/>
    <property type="project" value="UniProtKB-KW"/>
</dbReference>
<evidence type="ECO:0000256" key="14">
    <source>
        <dbReference type="ARBA" id="ARBA00023014"/>
    </source>
</evidence>
<keyword evidence="5" id="KW-0813">Transport</keyword>
<evidence type="ECO:0000256" key="21">
    <source>
        <dbReference type="SAM" id="Phobius"/>
    </source>
</evidence>
<dbReference type="InterPro" id="IPR017941">
    <property type="entry name" value="Rieske_2Fe-2S"/>
</dbReference>
<dbReference type="Pfam" id="PF00355">
    <property type="entry name" value="Rieske"/>
    <property type="match status" value="1"/>
</dbReference>
<evidence type="ECO:0000256" key="11">
    <source>
        <dbReference type="ARBA" id="ARBA00022989"/>
    </source>
</evidence>
<evidence type="ECO:0000256" key="1">
    <source>
        <dbReference type="ARBA" id="ARBA00002494"/>
    </source>
</evidence>
<evidence type="ECO:0000256" key="13">
    <source>
        <dbReference type="ARBA" id="ARBA00023004"/>
    </source>
</evidence>
<dbReference type="CDD" id="cd03467">
    <property type="entry name" value="Rieske"/>
    <property type="match status" value="1"/>
</dbReference>
<evidence type="ECO:0000256" key="16">
    <source>
        <dbReference type="ARBA" id="ARBA00023157"/>
    </source>
</evidence>
<evidence type="ECO:0000256" key="9">
    <source>
        <dbReference type="ARBA" id="ARBA00022714"/>
    </source>
</evidence>
<comment type="similarity">
    <text evidence="3">Belongs to the Rieske iron-sulfur protein family.</text>
</comment>
<keyword evidence="16" id="KW-1015">Disulfide bond</keyword>
<evidence type="ECO:0000256" key="7">
    <source>
        <dbReference type="ARBA" id="ARBA00022660"/>
    </source>
</evidence>
<dbReference type="eggNOG" id="COG0723">
    <property type="taxonomic scope" value="Bacteria"/>
</dbReference>
<dbReference type="GO" id="GO:0051537">
    <property type="term" value="F:2 iron, 2 sulfur cluster binding"/>
    <property type="evidence" value="ECO:0007669"/>
    <property type="project" value="UniProtKB-KW"/>
</dbReference>
<reference evidence="23 24" key="1">
    <citation type="journal article" date="2013" name="ISME J.">
        <title>Metabolic model for the filamentous 'Candidatus Microthrix parvicella' based on genomic and metagenomic analyses.</title>
        <authorList>
            <person name="Jon McIlroy S."/>
            <person name="Kristiansen R."/>
            <person name="Albertsen M."/>
            <person name="Michael Karst S."/>
            <person name="Rossetti S."/>
            <person name="Lund Nielsen J."/>
            <person name="Tandoi V."/>
            <person name="James Seviour R."/>
            <person name="Nielsen P.H."/>
        </authorList>
    </citation>
    <scope>NUCLEOTIDE SEQUENCE [LARGE SCALE GENOMIC DNA]</scope>
    <source>
        <strain evidence="23 24">RN1</strain>
    </source>
</reference>
<dbReference type="AlphaFoldDB" id="R4Z1C4"/>
<dbReference type="EMBL" id="CANL01000009">
    <property type="protein sequence ID" value="CCM63081.1"/>
    <property type="molecule type" value="Genomic_DNA"/>
</dbReference>
<evidence type="ECO:0000256" key="4">
    <source>
        <dbReference type="ARBA" id="ARBA00015816"/>
    </source>
</evidence>
<evidence type="ECO:0000313" key="23">
    <source>
        <dbReference type="EMBL" id="CCM63081.1"/>
    </source>
</evidence>
<evidence type="ECO:0000256" key="17">
    <source>
        <dbReference type="ARBA" id="ARBA00029586"/>
    </source>
</evidence>
<evidence type="ECO:0000313" key="24">
    <source>
        <dbReference type="Proteomes" id="UP000018291"/>
    </source>
</evidence>
<evidence type="ECO:0000256" key="3">
    <source>
        <dbReference type="ARBA" id="ARBA00010651"/>
    </source>
</evidence>
<proteinExistence type="inferred from homology"/>
<evidence type="ECO:0000256" key="18">
    <source>
        <dbReference type="ARBA" id="ARBA00032409"/>
    </source>
</evidence>
<name>R4Z1C4_9ACTN</name>
<feature type="region of interest" description="Disordered" evidence="20">
    <location>
        <begin position="1"/>
        <end position="26"/>
    </location>
</feature>
<dbReference type="PRINTS" id="PR00162">
    <property type="entry name" value="RIESKE"/>
</dbReference>
<dbReference type="SUPFAM" id="SSF50022">
    <property type="entry name" value="ISP domain"/>
    <property type="match status" value="1"/>
</dbReference>
<feature type="transmembrane region" description="Helical" evidence="21">
    <location>
        <begin position="74"/>
        <end position="93"/>
    </location>
</feature>
<keyword evidence="9" id="KW-0001">2Fe-2S</keyword>
<dbReference type="Pfam" id="PF19297">
    <property type="entry name" value="QcrA_N"/>
    <property type="match status" value="1"/>
</dbReference>
<keyword evidence="7" id="KW-0249">Electron transport</keyword>
<keyword evidence="24" id="KW-1185">Reference proteome</keyword>
<keyword evidence="14" id="KW-0411">Iron-sulfur</keyword>
<keyword evidence="8 21" id="KW-0812">Transmembrane</keyword>
<dbReference type="InterPro" id="IPR036922">
    <property type="entry name" value="Rieske_2Fe-2S_sf"/>
</dbReference>
<keyword evidence="6" id="KW-1003">Cell membrane</keyword>
<gene>
    <name evidence="23" type="ORF">BN381_170002</name>
</gene>
<dbReference type="GO" id="GO:0016705">
    <property type="term" value="F:oxidoreductase activity, acting on paired donors, with incorporation or reduction of molecular oxygen"/>
    <property type="evidence" value="ECO:0007669"/>
    <property type="project" value="UniProtKB-ARBA"/>
</dbReference>
<evidence type="ECO:0000256" key="19">
    <source>
        <dbReference type="ARBA" id="ARBA00034078"/>
    </source>
</evidence>
<dbReference type="Proteomes" id="UP000018291">
    <property type="component" value="Unassembled WGS sequence"/>
</dbReference>
<dbReference type="GO" id="GO:0005886">
    <property type="term" value="C:plasma membrane"/>
    <property type="evidence" value="ECO:0007669"/>
    <property type="project" value="UniProtKB-SubCell"/>
</dbReference>
<organism evidence="23 24">
    <name type="scientific">Candidatus Neomicrothrix parvicella RN1</name>
    <dbReference type="NCBI Taxonomy" id="1229780"/>
    <lineage>
        <taxon>Bacteria</taxon>
        <taxon>Bacillati</taxon>
        <taxon>Actinomycetota</taxon>
        <taxon>Acidimicrobiia</taxon>
        <taxon>Acidimicrobiales</taxon>
        <taxon>Microthrixaceae</taxon>
        <taxon>Candidatus Neomicrothrix</taxon>
    </lineage>
</organism>
<dbReference type="HOGENOM" id="CLU_050668_0_0_11"/>
<keyword evidence="7" id="KW-0679">Respiratory chain</keyword>
<comment type="cofactor">
    <cofactor evidence="19">
        <name>[2Fe-2S] cluster</name>
        <dbReference type="ChEBI" id="CHEBI:190135"/>
    </cofactor>
</comment>
<evidence type="ECO:0000256" key="15">
    <source>
        <dbReference type="ARBA" id="ARBA00023136"/>
    </source>
</evidence>
<comment type="subcellular location">
    <subcellularLocation>
        <location evidence="2">Cell membrane</location>
        <topology evidence="2">Multi-pass membrane protein</topology>
    </subcellularLocation>
</comment>
<keyword evidence="15 21" id="KW-0472">Membrane</keyword>
<dbReference type="RefSeq" id="WP_012225185.1">
    <property type="nucleotide sequence ID" value="NZ_HG422565.1"/>
</dbReference>
<evidence type="ECO:0000256" key="2">
    <source>
        <dbReference type="ARBA" id="ARBA00004651"/>
    </source>
</evidence>
<protein>
    <recommendedName>
        <fullName evidence="4">Cytochrome bc1 complex Rieske iron-sulfur subunit</fullName>
    </recommendedName>
    <alternativeName>
        <fullName evidence="17">Cytochrome bc1 reductase complex subunit QcrA</fullName>
    </alternativeName>
    <alternativeName>
        <fullName evidence="18">Rieske iron-sulfur protein</fullName>
    </alternativeName>
</protein>
<dbReference type="InterPro" id="IPR005805">
    <property type="entry name" value="Rieske_Fe-S_prot_C"/>
</dbReference>
<feature type="compositionally biased region" description="Basic and acidic residues" evidence="20">
    <location>
        <begin position="1"/>
        <end position="19"/>
    </location>
</feature>
<evidence type="ECO:0000256" key="10">
    <source>
        <dbReference type="ARBA" id="ARBA00022723"/>
    </source>
</evidence>
<keyword evidence="12" id="KW-0560">Oxidoreductase</keyword>
<keyword evidence="11 21" id="KW-1133">Transmembrane helix</keyword>